<evidence type="ECO:0000313" key="1">
    <source>
        <dbReference type="EMBL" id="CAG8585199.1"/>
    </source>
</evidence>
<feature type="non-terminal residue" evidence="1">
    <location>
        <position position="1"/>
    </location>
</feature>
<evidence type="ECO:0000313" key="2">
    <source>
        <dbReference type="Proteomes" id="UP000789920"/>
    </source>
</evidence>
<proteinExistence type="predicted"/>
<dbReference type="Proteomes" id="UP000789920">
    <property type="component" value="Unassembled WGS sequence"/>
</dbReference>
<protein>
    <submittedName>
        <fullName evidence="1">35392_t:CDS:1</fullName>
    </submittedName>
</protein>
<reference evidence="1" key="1">
    <citation type="submission" date="2021-06" db="EMBL/GenBank/DDBJ databases">
        <authorList>
            <person name="Kallberg Y."/>
            <person name="Tangrot J."/>
            <person name="Rosling A."/>
        </authorList>
    </citation>
    <scope>NUCLEOTIDE SEQUENCE</scope>
    <source>
        <strain evidence="1">MA461A</strain>
    </source>
</reference>
<dbReference type="EMBL" id="CAJVQC010007878">
    <property type="protein sequence ID" value="CAG8585199.1"/>
    <property type="molecule type" value="Genomic_DNA"/>
</dbReference>
<accession>A0ACA9MGJ8</accession>
<organism evidence="1 2">
    <name type="scientific">Racocetra persica</name>
    <dbReference type="NCBI Taxonomy" id="160502"/>
    <lineage>
        <taxon>Eukaryota</taxon>
        <taxon>Fungi</taxon>
        <taxon>Fungi incertae sedis</taxon>
        <taxon>Mucoromycota</taxon>
        <taxon>Glomeromycotina</taxon>
        <taxon>Glomeromycetes</taxon>
        <taxon>Diversisporales</taxon>
        <taxon>Gigasporaceae</taxon>
        <taxon>Racocetra</taxon>
    </lineage>
</organism>
<keyword evidence="2" id="KW-1185">Reference proteome</keyword>
<name>A0ACA9MGJ8_9GLOM</name>
<comment type="caution">
    <text evidence="1">The sequence shown here is derived from an EMBL/GenBank/DDBJ whole genome shotgun (WGS) entry which is preliminary data.</text>
</comment>
<gene>
    <name evidence="1" type="ORF">RPERSI_LOCUS5315</name>
</gene>
<sequence length="1654" mass="189724">LADMDPKSLSPSTHGTHRKAKSLSSEFKGIEKRDSSNAAIIQRLQIELKQLESLHEDKNQGLNAVKQEFARLEINHREALEIVEELREEIKRRDALAQMEVMSAMGSEYTNNEYSTSASEVDQLEIVHRLREEVEQLKEEQRKTLESIYEREESGKDDVKKLEATIKDLKSEMQKLLEEQALKNSKVSDTAPDDNNDEQVQEMQLTIKSLEEQLSEAKRQFYIADAASRLEGNNKIEPDMENFELRQQVEKLQNEIEAKSHTIAALLFPSIEHQNTIRRLEDELEKVREAHQQAILEKSSQLASIAEEFEDGGIDVSEYSVAREQTYDKHVQTLEEKVKDLESQLNKAREAQHIPTPRTSIHFDIDPTRTNINSLEEKLAILQHDLVLKTNTIENLNEEQEIVTALQEQLLLLKSDIQRKYELIEILKRDLADKSMLQQKLREKEAEALIFKTKLMEVNKKEQEYEDETKKLREHLSRLESGEDVNEILQEELDRLKKEIIEVREKESIALERFRVLKAKLGSDPEENQLQDELERLRIVEITQRERIAILESKLSEQGSHVECDIAQLQNDLLLAKESEATQKNIIESLEAKLRKAEDKSQISAYRREINELKTKETEYLKRINELEYQLKEHDTKDLNEVNKLNEELEKMRAIEREQRKQIETLETRLELVNDEDPNVSSLRDQIAKLKASESDMRRTVQDYELKLATAQKEAKIFGTVKEEVKFLKELETEQKSTIEQLQAQLSKLRTSKEAAVNELQTMKGGFVIQKDLAISLEKEVNSLREQLAAIKNIDAKSYDHEEMTNLINQTQKERDDAQNTVKTLEIEIKTFKLAGVAGNENVGALRSELANTKLEMAAQNEILADLDSQISNMNKERNQSIQRIQELTEALKEKESSQKDAIRNLECTLANLDSELTVAKDSSMSKKTIATLEEELATVRSQLNDAKASDERRSNIINELEKKLKNTLNILTDKEESIINLDVMVSELDTVIQKTQLELQTSKASEEDAARRENKLEAKLAEVTSRLQNTNNSSAELTKIKASETNHMEQVKLLETKLKEAEAHRVEETSKLKKANKEIESLSDKCNQLQKELEDAQWDSVIQSYENVDDTMVEDLTNQLKQVHSEAKFHRDQVVTLEKKVKQLESDRTESLERNATLEQQVEQLQKDLETLAEEFSQTAAKFEDTNTLSKQQKQRIIELETALAETQKVTSTTDRSSVRGSGSTNPALAELASANEKLRQINDGLNIKISKAEERVSELNAKINILEEELAQLRSGRTNINEESVESLKLKIQELQSDKDLLEQANETAFEERGKLDHKIESLMQQLRSVGGNKAAQHISRLNEQIAKLEKEHAQLKQDSLDEIRDMEKEIAHLIEHNNRLEQEIKEMGGNIPNIDRVSHAIPAVRRPSRDGLTMQNKISRQDDTITQKNMLIKTLQEKITELENRSYDDRSSYVGPDLDAVGGTRLSTTSSSSNSSDANNKKGSRHPSLTKPPPVPPPNQPLPPIPQNSTSRIRNRSDSIASSDLSLEIQRLHKKISEIEGENLQSRQLVSTLEASINDNETNLRVAKQQLLVLQREKTEYLDQIKSLRKQLSEANDQMEKAKSTVQEEKKVMENVLEEERKAKERAEKARVQLESQMEQLMSRKSKFMCF</sequence>